<reference evidence="2" key="1">
    <citation type="journal article" date="2019" name="Int. J. Syst. Evol. Microbiol.">
        <title>The Global Catalogue of Microorganisms (GCM) 10K type strain sequencing project: providing services to taxonomists for standard genome sequencing and annotation.</title>
        <authorList>
            <consortium name="The Broad Institute Genomics Platform"/>
            <consortium name="The Broad Institute Genome Sequencing Center for Infectious Disease"/>
            <person name="Wu L."/>
            <person name="Ma J."/>
        </authorList>
    </citation>
    <scope>NUCLEOTIDE SEQUENCE [LARGE SCALE GENOMIC DNA]</scope>
    <source>
        <strain evidence="2">TBRC 5832</strain>
    </source>
</reference>
<proteinExistence type="predicted"/>
<evidence type="ECO:0000313" key="2">
    <source>
        <dbReference type="Proteomes" id="UP001595867"/>
    </source>
</evidence>
<sequence>MALHRWLCRIGLHARAASRQVAGTCRRETRCHRCDRLLKSVAVHDWVIGTTKNARCAGDDTCRRCAETRIAFRHRNESEVVGCDLVTSCLDCGYRHVRQGQVHDEEEEWPYTCRRCGHFYDDGDA</sequence>
<protein>
    <submittedName>
        <fullName evidence="1">Uncharacterized protein</fullName>
    </submittedName>
</protein>
<comment type="caution">
    <text evidence="1">The sequence shown here is derived from an EMBL/GenBank/DDBJ whole genome shotgun (WGS) entry which is preliminary data.</text>
</comment>
<dbReference type="RefSeq" id="WP_378066365.1">
    <property type="nucleotide sequence ID" value="NZ_JBHSBL010000008.1"/>
</dbReference>
<organism evidence="1 2">
    <name type="scientific">Actinoplanes subglobosus</name>
    <dbReference type="NCBI Taxonomy" id="1547892"/>
    <lineage>
        <taxon>Bacteria</taxon>
        <taxon>Bacillati</taxon>
        <taxon>Actinomycetota</taxon>
        <taxon>Actinomycetes</taxon>
        <taxon>Micromonosporales</taxon>
        <taxon>Micromonosporaceae</taxon>
        <taxon>Actinoplanes</taxon>
    </lineage>
</organism>
<name>A0ABV8IQT4_9ACTN</name>
<accession>A0ABV8IQT4</accession>
<gene>
    <name evidence="1" type="ORF">ACFO0C_10365</name>
</gene>
<keyword evidence="2" id="KW-1185">Reference proteome</keyword>
<dbReference type="Proteomes" id="UP001595867">
    <property type="component" value="Unassembled WGS sequence"/>
</dbReference>
<dbReference type="EMBL" id="JBHSBL010000008">
    <property type="protein sequence ID" value="MFC4065335.1"/>
    <property type="molecule type" value="Genomic_DNA"/>
</dbReference>
<evidence type="ECO:0000313" key="1">
    <source>
        <dbReference type="EMBL" id="MFC4065335.1"/>
    </source>
</evidence>